<sequence>MEETYHATFSKDDEAISQSSTEDFIINELISEVQPSPTTILPSADVTLLPHVPQDRWSREKQIELINIIGESLASITTRSRIKDSEAASAHECLYVNFLFKIEPKKLIVTLEEEG</sequence>
<protein>
    <submittedName>
        <fullName evidence="1">Uncharacterized protein</fullName>
    </submittedName>
</protein>
<dbReference type="AlphaFoldDB" id="A0A699HJE3"/>
<comment type="caution">
    <text evidence="1">The sequence shown here is derived from an EMBL/GenBank/DDBJ whole genome shotgun (WGS) entry which is preliminary data.</text>
</comment>
<reference evidence="1" key="1">
    <citation type="journal article" date="2019" name="Sci. Rep.">
        <title>Draft genome of Tanacetum cinerariifolium, the natural source of mosquito coil.</title>
        <authorList>
            <person name="Yamashiro T."/>
            <person name="Shiraishi A."/>
            <person name="Satake H."/>
            <person name="Nakayama K."/>
        </authorList>
    </citation>
    <scope>NUCLEOTIDE SEQUENCE</scope>
</reference>
<name>A0A699HJE3_TANCI</name>
<dbReference type="EMBL" id="BKCJ010165397">
    <property type="protein sequence ID" value="GEY27727.1"/>
    <property type="molecule type" value="Genomic_DNA"/>
</dbReference>
<evidence type="ECO:0000313" key="1">
    <source>
        <dbReference type="EMBL" id="GEY27727.1"/>
    </source>
</evidence>
<proteinExistence type="predicted"/>
<organism evidence="1">
    <name type="scientific">Tanacetum cinerariifolium</name>
    <name type="common">Dalmatian daisy</name>
    <name type="synonym">Chrysanthemum cinerariifolium</name>
    <dbReference type="NCBI Taxonomy" id="118510"/>
    <lineage>
        <taxon>Eukaryota</taxon>
        <taxon>Viridiplantae</taxon>
        <taxon>Streptophyta</taxon>
        <taxon>Embryophyta</taxon>
        <taxon>Tracheophyta</taxon>
        <taxon>Spermatophyta</taxon>
        <taxon>Magnoliopsida</taxon>
        <taxon>eudicotyledons</taxon>
        <taxon>Gunneridae</taxon>
        <taxon>Pentapetalae</taxon>
        <taxon>asterids</taxon>
        <taxon>campanulids</taxon>
        <taxon>Asterales</taxon>
        <taxon>Asteraceae</taxon>
        <taxon>Asteroideae</taxon>
        <taxon>Anthemideae</taxon>
        <taxon>Anthemidinae</taxon>
        <taxon>Tanacetum</taxon>
    </lineage>
</organism>
<gene>
    <name evidence="1" type="ORF">Tci_399701</name>
</gene>
<accession>A0A699HJE3</accession>